<comment type="caution">
    <text evidence="6">The sequence shown here is derived from an EMBL/GenBank/DDBJ whole genome shotgun (WGS) entry which is preliminary data.</text>
</comment>
<dbReference type="InterPro" id="IPR050090">
    <property type="entry name" value="Tyrosine_recombinase_XerCD"/>
</dbReference>
<dbReference type="GO" id="GO:0003677">
    <property type="term" value="F:DNA binding"/>
    <property type="evidence" value="ECO:0007669"/>
    <property type="project" value="UniProtKB-KW"/>
</dbReference>
<dbReference type="GO" id="GO:0015074">
    <property type="term" value="P:DNA integration"/>
    <property type="evidence" value="ECO:0007669"/>
    <property type="project" value="UniProtKB-KW"/>
</dbReference>
<dbReference type="SUPFAM" id="SSF56349">
    <property type="entry name" value="DNA breaking-rejoining enzymes"/>
    <property type="match status" value="1"/>
</dbReference>
<dbReference type="Gene3D" id="1.10.443.10">
    <property type="entry name" value="Intergrase catalytic core"/>
    <property type="match status" value="1"/>
</dbReference>
<dbReference type="InterPro" id="IPR013762">
    <property type="entry name" value="Integrase-like_cat_sf"/>
</dbReference>
<dbReference type="AlphaFoldDB" id="A0A2N1EB71"/>
<dbReference type="PANTHER" id="PTHR30349:SF41">
    <property type="entry name" value="INTEGRASE_RECOMBINASE PROTEIN MJ0367-RELATED"/>
    <property type="match status" value="1"/>
</dbReference>
<keyword evidence="4" id="KW-0233">DNA recombination</keyword>
<evidence type="ECO:0000256" key="2">
    <source>
        <dbReference type="ARBA" id="ARBA00022908"/>
    </source>
</evidence>
<dbReference type="Pfam" id="PF00589">
    <property type="entry name" value="Phage_integrase"/>
    <property type="match status" value="1"/>
</dbReference>
<dbReference type="RefSeq" id="WP_101219227.1">
    <property type="nucleotide sequence ID" value="NZ_KZ477989.1"/>
</dbReference>
<keyword evidence="2" id="KW-0229">DNA integration</keyword>
<reference evidence="6 7" key="1">
    <citation type="submission" date="2017-08" db="EMBL/GenBank/DDBJ databases">
        <authorList>
            <person name="de Groot N.N."/>
        </authorList>
    </citation>
    <scope>NUCLEOTIDE SEQUENCE [LARGE SCALE GENOMIC DNA]</scope>
    <source>
        <strain evidence="6 7">PfR 37</strain>
    </source>
</reference>
<protein>
    <recommendedName>
        <fullName evidence="5">Tyr recombinase domain-containing protein</fullName>
    </recommendedName>
</protein>
<dbReference type="PROSITE" id="PS51898">
    <property type="entry name" value="TYR_RECOMBINASE"/>
    <property type="match status" value="1"/>
</dbReference>
<dbReference type="PANTHER" id="PTHR30349">
    <property type="entry name" value="PHAGE INTEGRASE-RELATED"/>
    <property type="match status" value="1"/>
</dbReference>
<dbReference type="InterPro" id="IPR002104">
    <property type="entry name" value="Integrase_catalytic"/>
</dbReference>
<dbReference type="CDD" id="cd01184">
    <property type="entry name" value="INT_C_like_1"/>
    <property type="match status" value="1"/>
</dbReference>
<evidence type="ECO:0000313" key="6">
    <source>
        <dbReference type="EMBL" id="PKH24086.1"/>
    </source>
</evidence>
<evidence type="ECO:0000313" key="7">
    <source>
        <dbReference type="Proteomes" id="UP000233564"/>
    </source>
</evidence>
<accession>A0A2N1EB71</accession>
<dbReference type="Proteomes" id="UP000233564">
    <property type="component" value="Unassembled WGS sequence"/>
</dbReference>
<comment type="similarity">
    <text evidence="1">Belongs to the 'phage' integrase family.</text>
</comment>
<organism evidence="6 7">
    <name type="scientific">Pseudomonas fluorescens</name>
    <dbReference type="NCBI Taxonomy" id="294"/>
    <lineage>
        <taxon>Bacteria</taxon>
        <taxon>Pseudomonadati</taxon>
        <taxon>Pseudomonadota</taxon>
        <taxon>Gammaproteobacteria</taxon>
        <taxon>Pseudomonadales</taxon>
        <taxon>Pseudomonadaceae</taxon>
        <taxon>Pseudomonas</taxon>
    </lineage>
</organism>
<gene>
    <name evidence="6" type="ORF">CIB54_06910</name>
</gene>
<dbReference type="EMBL" id="NVXX01000009">
    <property type="protein sequence ID" value="PKH24086.1"/>
    <property type="molecule type" value="Genomic_DNA"/>
</dbReference>
<name>A0A2N1EB71_PSEFL</name>
<keyword evidence="3" id="KW-0238">DNA-binding</keyword>
<dbReference type="GO" id="GO:0006310">
    <property type="term" value="P:DNA recombination"/>
    <property type="evidence" value="ECO:0007669"/>
    <property type="project" value="UniProtKB-KW"/>
</dbReference>
<evidence type="ECO:0000259" key="5">
    <source>
        <dbReference type="PROSITE" id="PS51898"/>
    </source>
</evidence>
<sequence length="260" mass="29715">MTASYLKNHIWTRFFSASWFSTGTGERNKHGRLYQFRPHFYWLPLLGLYTGGRINELCQLYIGDIKQSESGIYYLDFNLDTPDKTDIDGQDSIKSNKTDKTLKTVNSKRITPLHSHLIKLGFPAYIKSLSDAGHKRLFPELKRDAIKGYGKPAGSWFNERFLGKQLHIPLDGKRTFHSFRHNFITALNEQGVPSDIIAQLAGHSRGATETTGRYRKDAEAERLLTYIELLNYELPLIKPLIISDGLDAISDALRRKTQPL</sequence>
<proteinExistence type="inferred from homology"/>
<feature type="domain" description="Tyr recombinase" evidence="5">
    <location>
        <begin position="10"/>
        <end position="228"/>
    </location>
</feature>
<evidence type="ECO:0000256" key="3">
    <source>
        <dbReference type="ARBA" id="ARBA00023125"/>
    </source>
</evidence>
<evidence type="ECO:0000256" key="1">
    <source>
        <dbReference type="ARBA" id="ARBA00008857"/>
    </source>
</evidence>
<dbReference type="InterPro" id="IPR011010">
    <property type="entry name" value="DNA_brk_join_enz"/>
</dbReference>
<evidence type="ECO:0000256" key="4">
    <source>
        <dbReference type="ARBA" id="ARBA00023172"/>
    </source>
</evidence>